<dbReference type="Proteomes" id="UP001286456">
    <property type="component" value="Unassembled WGS sequence"/>
</dbReference>
<feature type="region of interest" description="Disordered" evidence="1">
    <location>
        <begin position="17"/>
        <end position="115"/>
    </location>
</feature>
<gene>
    <name evidence="2" type="ORF">B0T19DRAFT_442215</name>
</gene>
<dbReference type="EMBL" id="JAUEPO010000003">
    <property type="protein sequence ID" value="KAK3328305.1"/>
    <property type="molecule type" value="Genomic_DNA"/>
</dbReference>
<accession>A0AAE0INT9</accession>
<proteinExistence type="predicted"/>
<dbReference type="AlphaFoldDB" id="A0AAE0INT9"/>
<evidence type="ECO:0000313" key="2">
    <source>
        <dbReference type="EMBL" id="KAK3328305.1"/>
    </source>
</evidence>
<reference evidence="2" key="1">
    <citation type="journal article" date="2023" name="Mol. Phylogenet. Evol.">
        <title>Genome-scale phylogeny and comparative genomics of the fungal order Sordariales.</title>
        <authorList>
            <person name="Hensen N."/>
            <person name="Bonometti L."/>
            <person name="Westerberg I."/>
            <person name="Brannstrom I.O."/>
            <person name="Guillou S."/>
            <person name="Cros-Aarteil S."/>
            <person name="Calhoun S."/>
            <person name="Haridas S."/>
            <person name="Kuo A."/>
            <person name="Mondo S."/>
            <person name="Pangilinan J."/>
            <person name="Riley R."/>
            <person name="LaButti K."/>
            <person name="Andreopoulos B."/>
            <person name="Lipzen A."/>
            <person name="Chen C."/>
            <person name="Yan M."/>
            <person name="Daum C."/>
            <person name="Ng V."/>
            <person name="Clum A."/>
            <person name="Steindorff A."/>
            <person name="Ohm R.A."/>
            <person name="Martin F."/>
            <person name="Silar P."/>
            <person name="Natvig D.O."/>
            <person name="Lalanne C."/>
            <person name="Gautier V."/>
            <person name="Ament-Velasquez S.L."/>
            <person name="Kruys A."/>
            <person name="Hutchinson M.I."/>
            <person name="Powell A.J."/>
            <person name="Barry K."/>
            <person name="Miller A.N."/>
            <person name="Grigoriev I.V."/>
            <person name="Debuchy R."/>
            <person name="Gladieux P."/>
            <person name="Hiltunen Thoren M."/>
            <person name="Johannesson H."/>
        </authorList>
    </citation>
    <scope>NUCLEOTIDE SEQUENCE</scope>
    <source>
        <strain evidence="2">SMH4131-1</strain>
    </source>
</reference>
<sequence length="115" mass="11798">MYQASCASINQVTITSSSSCLPLKMDEDPWADGAAHPDSTTVSHDHDAGPAGESTPSTSTSSAPASSRPSRLMPRRLVAQPTRLQAVEDDPLGPLGASAPTGDGALPPLAPRPRP</sequence>
<protein>
    <submittedName>
        <fullName evidence="2">Uncharacterized protein</fullName>
    </submittedName>
</protein>
<name>A0AAE0INT9_9PEZI</name>
<feature type="compositionally biased region" description="Low complexity" evidence="1">
    <location>
        <begin position="54"/>
        <end position="71"/>
    </location>
</feature>
<evidence type="ECO:0000313" key="3">
    <source>
        <dbReference type="Proteomes" id="UP001286456"/>
    </source>
</evidence>
<comment type="caution">
    <text evidence="2">The sequence shown here is derived from an EMBL/GenBank/DDBJ whole genome shotgun (WGS) entry which is preliminary data.</text>
</comment>
<evidence type="ECO:0000256" key="1">
    <source>
        <dbReference type="SAM" id="MobiDB-lite"/>
    </source>
</evidence>
<organism evidence="2 3">
    <name type="scientific">Cercophora scortea</name>
    <dbReference type="NCBI Taxonomy" id="314031"/>
    <lineage>
        <taxon>Eukaryota</taxon>
        <taxon>Fungi</taxon>
        <taxon>Dikarya</taxon>
        <taxon>Ascomycota</taxon>
        <taxon>Pezizomycotina</taxon>
        <taxon>Sordariomycetes</taxon>
        <taxon>Sordariomycetidae</taxon>
        <taxon>Sordariales</taxon>
        <taxon>Lasiosphaeriaceae</taxon>
        <taxon>Cercophora</taxon>
    </lineage>
</organism>
<reference evidence="2" key="2">
    <citation type="submission" date="2023-06" db="EMBL/GenBank/DDBJ databases">
        <authorList>
            <consortium name="Lawrence Berkeley National Laboratory"/>
            <person name="Haridas S."/>
            <person name="Hensen N."/>
            <person name="Bonometti L."/>
            <person name="Westerberg I."/>
            <person name="Brannstrom I.O."/>
            <person name="Guillou S."/>
            <person name="Cros-Aarteil S."/>
            <person name="Calhoun S."/>
            <person name="Kuo A."/>
            <person name="Mondo S."/>
            <person name="Pangilinan J."/>
            <person name="Riley R."/>
            <person name="Labutti K."/>
            <person name="Andreopoulos B."/>
            <person name="Lipzen A."/>
            <person name="Chen C."/>
            <person name="Yanf M."/>
            <person name="Daum C."/>
            <person name="Ng V."/>
            <person name="Clum A."/>
            <person name="Steindorff A."/>
            <person name="Ohm R."/>
            <person name="Martin F."/>
            <person name="Silar P."/>
            <person name="Natvig D."/>
            <person name="Lalanne C."/>
            <person name="Gautier V."/>
            <person name="Ament-Velasquez S.L."/>
            <person name="Kruys A."/>
            <person name="Hutchinson M.I."/>
            <person name="Powell A.J."/>
            <person name="Barry K."/>
            <person name="Miller A.N."/>
            <person name="Grigoriev I.V."/>
            <person name="Debuchy R."/>
            <person name="Gladieux P."/>
            <person name="Thoren M.H."/>
            <person name="Johannesson H."/>
        </authorList>
    </citation>
    <scope>NUCLEOTIDE SEQUENCE</scope>
    <source>
        <strain evidence="2">SMH4131-1</strain>
    </source>
</reference>
<keyword evidence="3" id="KW-1185">Reference proteome</keyword>